<reference evidence="2" key="2">
    <citation type="submission" date="2019-01" db="EMBL/GenBank/DDBJ databases">
        <title>Oenococcus sicerae UCMA17102.</title>
        <authorList>
            <person name="Cousin F.J."/>
            <person name="Le Guellec R."/>
            <person name="Cretenet M."/>
        </authorList>
    </citation>
    <scope>NUCLEOTIDE SEQUENCE</scope>
    <source>
        <strain evidence="2">UCMA17102</strain>
    </source>
</reference>
<name>A0AAJ1R9N4_9LACO</name>
<keyword evidence="4" id="KW-1185">Reference proteome</keyword>
<dbReference type="EMBL" id="CP029684">
    <property type="protein sequence ID" value="QAS69664.1"/>
    <property type="molecule type" value="Genomic_DNA"/>
</dbReference>
<gene>
    <name evidence="3" type="ORF">DLJ48_03575</name>
    <name evidence="2" type="ORF">EVC35_03410</name>
</gene>
<dbReference type="EMBL" id="SDWY01000002">
    <property type="protein sequence ID" value="MDN6900055.1"/>
    <property type="molecule type" value="Genomic_DNA"/>
</dbReference>
<dbReference type="Pfam" id="PF13454">
    <property type="entry name" value="NAD_binding_9"/>
    <property type="match status" value="1"/>
</dbReference>
<dbReference type="SUPFAM" id="SSF51905">
    <property type="entry name" value="FAD/NAD(P)-binding domain"/>
    <property type="match status" value="1"/>
</dbReference>
<evidence type="ECO:0000313" key="5">
    <source>
        <dbReference type="Proteomes" id="UP001167919"/>
    </source>
</evidence>
<organism evidence="2 5">
    <name type="scientific">Oenococcus sicerae</name>
    <dbReference type="NCBI Taxonomy" id="2203724"/>
    <lineage>
        <taxon>Bacteria</taxon>
        <taxon>Bacillati</taxon>
        <taxon>Bacillota</taxon>
        <taxon>Bacilli</taxon>
        <taxon>Lactobacillales</taxon>
        <taxon>Lactobacillaceae</taxon>
        <taxon>Oenococcus</taxon>
    </lineage>
</organism>
<proteinExistence type="predicted"/>
<dbReference type="AlphaFoldDB" id="A0AAJ1R9N4"/>
<dbReference type="InterPro" id="IPR038732">
    <property type="entry name" value="HpyO/CreE_NAD-binding"/>
</dbReference>
<dbReference type="RefSeq" id="WP_128685974.1">
    <property type="nucleotide sequence ID" value="NZ_CP029684.2"/>
</dbReference>
<dbReference type="PANTHER" id="PTHR40254">
    <property type="entry name" value="BLR0577 PROTEIN"/>
    <property type="match status" value="1"/>
</dbReference>
<evidence type="ECO:0000313" key="3">
    <source>
        <dbReference type="EMBL" id="QAS69664.1"/>
    </source>
</evidence>
<dbReference type="Proteomes" id="UP000286907">
    <property type="component" value="Chromosome"/>
</dbReference>
<accession>A0AAJ1R9N4</accession>
<dbReference type="Proteomes" id="UP001167919">
    <property type="component" value="Unassembled WGS sequence"/>
</dbReference>
<reference evidence="3" key="3">
    <citation type="submission" date="2020-01" db="EMBL/GenBank/DDBJ databases">
        <authorList>
            <person name="Cousin F.J."/>
            <person name="Le Guellec R."/>
            <person name="Cretenet M."/>
        </authorList>
    </citation>
    <scope>NUCLEOTIDE SEQUENCE</scope>
    <source>
        <strain evidence="3">UCMA 15228</strain>
    </source>
</reference>
<evidence type="ECO:0000259" key="1">
    <source>
        <dbReference type="Pfam" id="PF13454"/>
    </source>
</evidence>
<dbReference type="InterPro" id="IPR052189">
    <property type="entry name" value="L-asp_N-monooxygenase_NS-form"/>
</dbReference>
<dbReference type="PANTHER" id="PTHR40254:SF1">
    <property type="entry name" value="BLR0577 PROTEIN"/>
    <property type="match status" value="1"/>
</dbReference>
<reference evidence="3 4" key="1">
    <citation type="journal article" date="2019" name="Syst. Appl. Microbiol.">
        <title>Oenococcus sicerae sp. nov., isolated from French cider.</title>
        <authorList>
            <person name="Cousin F.J."/>
            <person name="Le Guellec R."/>
            <person name="Chagnot C."/>
            <person name="Goux D."/>
            <person name="Dalmasso M."/>
            <person name="Laplace J.M."/>
            <person name="Cretenet M."/>
        </authorList>
    </citation>
    <scope>NUCLEOTIDE SEQUENCE [LARGE SCALE GENOMIC DNA]</scope>
    <source>
        <strain evidence="3 4">UCMA 15228</strain>
    </source>
</reference>
<feature type="domain" description="FAD-dependent urate hydroxylase HpyO/Asp monooxygenase CreE-like FAD/NAD(P)-binding" evidence="1">
    <location>
        <begin position="4"/>
        <end position="180"/>
    </location>
</feature>
<evidence type="ECO:0000313" key="4">
    <source>
        <dbReference type="Proteomes" id="UP000286907"/>
    </source>
</evidence>
<protein>
    <submittedName>
        <fullName evidence="2">FAD/NAD(P)-binding protein</fullName>
    </submittedName>
</protein>
<dbReference type="InterPro" id="IPR036188">
    <property type="entry name" value="FAD/NAD-bd_sf"/>
</dbReference>
<sequence>MKIAIIGAGPRGIAVTDRLIAKANQENINIDITLFDPYSISGRVWDPAIKLNHSLIMNTIVDQISFFADNSIQNPGPIRQGPNFYEWIQQLAPDYLKKTEVGRRYLDKIALTKNDFAVRGLAGLYEQWFFEDVKKQVTSNSSISYLQKEIQKINRLNDQFKLDFSADSENFDFVFMALGYSDTHLNDEERRFSDFAKRDNLIYIAPEHPSEADLSKIPAEEAVIIRGLGLSFFDYMSLLTEGRGGKFVETKKGQLIYEPSGKEPIIFAGSRRGLPLHARGINQKEANEEYKPRFFTENNLKNLKNASGKINYTDFFDLFDKEIQYKHYENLIRDPEFNNLIHKREDKFFRELRRTGASNYAEIAKNYHIPEKQIWDWHKILHAASIPTASDNFKDWYLNYLDEDIADASKGNKKAPYAGAFDITRDVRNIIRNILEDNYFSLDDLKRFLSEFNSISTLISVGPPVIRIKQLRALIACHIVNMMGPNIHIENDPRNKSFFASSQRPETVNAKNLIEARLPSNNNDLANQALRVSLNEHNWFHKTTFSNNDQYLVINAAQINPKTYQVINRNGQIVASLYSAGIPHEDISWFTTILPRPGVNTIIYKEAAIISEQIINDIKKRQLS</sequence>
<evidence type="ECO:0000313" key="2">
    <source>
        <dbReference type="EMBL" id="MDN6900055.1"/>
    </source>
</evidence>